<dbReference type="InterPro" id="IPR002885">
    <property type="entry name" value="PPR_rpt"/>
</dbReference>
<evidence type="ECO:0000256" key="3">
    <source>
        <dbReference type="SAM" id="MobiDB-lite"/>
    </source>
</evidence>
<feature type="repeat" description="PPR" evidence="2">
    <location>
        <begin position="185"/>
        <end position="215"/>
    </location>
</feature>
<dbReference type="Proteomes" id="UP001530293">
    <property type="component" value="Unassembled WGS sequence"/>
</dbReference>
<feature type="compositionally biased region" description="Basic and acidic residues" evidence="3">
    <location>
        <begin position="221"/>
        <end position="236"/>
    </location>
</feature>
<gene>
    <name evidence="5" type="ORF">ACHAWU_000580</name>
</gene>
<feature type="repeat" description="PPR" evidence="2">
    <location>
        <begin position="389"/>
        <end position="423"/>
    </location>
</feature>
<keyword evidence="4" id="KW-0732">Signal</keyword>
<dbReference type="NCBIfam" id="TIGR00756">
    <property type="entry name" value="PPR"/>
    <property type="match status" value="6"/>
</dbReference>
<evidence type="ECO:0000313" key="5">
    <source>
        <dbReference type="EMBL" id="KAL3759957.1"/>
    </source>
</evidence>
<dbReference type="PANTHER" id="PTHR47447">
    <property type="entry name" value="OS03G0856100 PROTEIN"/>
    <property type="match status" value="1"/>
</dbReference>
<feature type="signal peptide" evidence="4">
    <location>
        <begin position="1"/>
        <end position="20"/>
    </location>
</feature>
<evidence type="ECO:0000256" key="4">
    <source>
        <dbReference type="SAM" id="SignalP"/>
    </source>
</evidence>
<feature type="repeat" description="PPR" evidence="2">
    <location>
        <begin position="353"/>
        <end position="383"/>
    </location>
</feature>
<dbReference type="PANTHER" id="PTHR47447:SF17">
    <property type="entry name" value="OS12G0638900 PROTEIN"/>
    <property type="match status" value="1"/>
</dbReference>
<evidence type="ECO:0000256" key="1">
    <source>
        <dbReference type="ARBA" id="ARBA00022737"/>
    </source>
</evidence>
<evidence type="ECO:0000256" key="2">
    <source>
        <dbReference type="PROSITE-ProRule" id="PRU00708"/>
    </source>
</evidence>
<dbReference type="AlphaFoldDB" id="A0ABD3M8L2"/>
<feature type="chain" id="PRO_5044741541" evidence="4">
    <location>
        <begin position="21"/>
        <end position="751"/>
    </location>
</feature>
<organism evidence="5 6">
    <name type="scientific">Discostella pseudostelligera</name>
    <dbReference type="NCBI Taxonomy" id="259834"/>
    <lineage>
        <taxon>Eukaryota</taxon>
        <taxon>Sar</taxon>
        <taxon>Stramenopiles</taxon>
        <taxon>Ochrophyta</taxon>
        <taxon>Bacillariophyta</taxon>
        <taxon>Coscinodiscophyceae</taxon>
        <taxon>Thalassiosirophycidae</taxon>
        <taxon>Stephanodiscales</taxon>
        <taxon>Stephanodiscaceae</taxon>
        <taxon>Discostella</taxon>
    </lineage>
</organism>
<dbReference type="Pfam" id="PF13041">
    <property type="entry name" value="PPR_2"/>
    <property type="match status" value="2"/>
</dbReference>
<feature type="repeat" description="PPR" evidence="2">
    <location>
        <begin position="243"/>
        <end position="277"/>
    </location>
</feature>
<dbReference type="Pfam" id="PF12854">
    <property type="entry name" value="PPR_1"/>
    <property type="match status" value="1"/>
</dbReference>
<feature type="repeat" description="PPR" evidence="2">
    <location>
        <begin position="317"/>
        <end position="351"/>
    </location>
</feature>
<feature type="repeat" description="PPR" evidence="2">
    <location>
        <begin position="481"/>
        <end position="515"/>
    </location>
</feature>
<comment type="caution">
    <text evidence="5">The sequence shown here is derived from an EMBL/GenBank/DDBJ whole genome shotgun (WGS) entry which is preliminary data.</text>
</comment>
<dbReference type="Pfam" id="PF01535">
    <property type="entry name" value="PPR"/>
    <property type="match status" value="2"/>
</dbReference>
<keyword evidence="1" id="KW-0677">Repeat</keyword>
<protein>
    <submittedName>
        <fullName evidence="5">Uncharacterized protein</fullName>
    </submittedName>
</protein>
<dbReference type="EMBL" id="JALLBG020000195">
    <property type="protein sequence ID" value="KAL3759957.1"/>
    <property type="molecule type" value="Genomic_DNA"/>
</dbReference>
<proteinExistence type="predicted"/>
<sequence>MRYRLILFVVSAAVLTPVLAFQSRLSLTSRSRHRHPSSHVYRFKDNCVDHHRCGYSNSISHNPYGILNWSRSYASRSNDHAIAGSERHPAQILPIALSILTLVETGRLDDAIQELRGCINGTEIPSSIYHAVIEACCAGGFEPSSNYKRQPKKFNDSKNNRGDGVDRIEVASELLHAMKEQNKVTTHVYEIIISGYARRGRLEDAYRMLTEMEETYQGASHQHDNAEQRNTLEETPTKGNPISLNVYQTVLTSMAKANQYHHVNSLLTKMRRQGVRPNVYTYNALLKICASDDATPRWKEGLSFLSQCQREPGVTPDLITYTTAMKVCARGKQADKAMELFRAVKDMGELELDVYFYTTAMDACAKSGKWRRALSLLDEMKEERGILPNVVTYGVAIAACGNGGQWEKALELLDQMRGDNLSINTITYNSAIAALSKAARTESKTKQSSGVGDASSDGMDALWQKALHLIQCMEKEGVKRDSFTYSSAISTCGAAGRWEEAVQLIQSMKREGGTRPNRVAYTSAITACANSRQWEPAYELFQAMKNDGHIPDLVAYNALIGAGMNSNKPLEVYELWEEMCRSSGMGSSRSVDGDGEVRKGIYPDIVTLTEVIATLDRSPGNTKLNRQRVDTVFSEAVNRGLILRHDSLDTSWEMDLSGMSFPVARAACRFIFRRLVERRQRRGTEDDAREEEVDEVKDLSLITGAGRMREYIREVLRDELVPSVYCVVPKLEQGTLVVKRQVLINYIDGQK</sequence>
<evidence type="ECO:0000313" key="6">
    <source>
        <dbReference type="Proteomes" id="UP001530293"/>
    </source>
</evidence>
<reference evidence="5 6" key="1">
    <citation type="submission" date="2024-10" db="EMBL/GenBank/DDBJ databases">
        <title>Updated reference genomes for cyclostephanoid diatoms.</title>
        <authorList>
            <person name="Roberts W.R."/>
            <person name="Alverson A.J."/>
        </authorList>
    </citation>
    <scope>NUCLEOTIDE SEQUENCE [LARGE SCALE GENOMIC DNA]</scope>
    <source>
        <strain evidence="5 6">AJA232-27</strain>
    </source>
</reference>
<dbReference type="PROSITE" id="PS51375">
    <property type="entry name" value="PPR"/>
    <property type="match status" value="7"/>
</dbReference>
<accession>A0ABD3M8L2</accession>
<dbReference type="Pfam" id="PF13812">
    <property type="entry name" value="PPR_3"/>
    <property type="match status" value="1"/>
</dbReference>
<keyword evidence="6" id="KW-1185">Reference proteome</keyword>
<feature type="repeat" description="PPR" evidence="2">
    <location>
        <begin position="517"/>
        <end position="551"/>
    </location>
</feature>
<dbReference type="InterPro" id="IPR011990">
    <property type="entry name" value="TPR-like_helical_dom_sf"/>
</dbReference>
<dbReference type="Gene3D" id="1.25.40.10">
    <property type="entry name" value="Tetratricopeptide repeat domain"/>
    <property type="match status" value="4"/>
</dbReference>
<feature type="region of interest" description="Disordered" evidence="3">
    <location>
        <begin position="218"/>
        <end position="239"/>
    </location>
</feature>
<name>A0ABD3M8L2_9STRA</name>